<gene>
    <name evidence="1" type="ORF">PHMEG_00018310</name>
</gene>
<dbReference type="Proteomes" id="UP000198211">
    <property type="component" value="Unassembled WGS sequence"/>
</dbReference>
<protein>
    <submittedName>
        <fullName evidence="1">Uncharacterized protein</fullName>
    </submittedName>
</protein>
<comment type="caution">
    <text evidence="1">The sequence shown here is derived from an EMBL/GenBank/DDBJ whole genome shotgun (WGS) entry which is preliminary data.</text>
</comment>
<evidence type="ECO:0000313" key="2">
    <source>
        <dbReference type="Proteomes" id="UP000198211"/>
    </source>
</evidence>
<name>A0A225VUF0_9STRA</name>
<dbReference type="OrthoDB" id="121048at2759"/>
<keyword evidence="2" id="KW-1185">Reference proteome</keyword>
<reference evidence="2" key="1">
    <citation type="submission" date="2017-03" db="EMBL/GenBank/DDBJ databases">
        <title>Phytopthora megakarya and P. palmivora, two closely related causual agents of cacao black pod achieved similar genome size and gene model numbers by different mechanisms.</title>
        <authorList>
            <person name="Ali S."/>
            <person name="Shao J."/>
            <person name="Larry D.J."/>
            <person name="Kronmiller B."/>
            <person name="Shen D."/>
            <person name="Strem M.D."/>
            <person name="Melnick R.L."/>
            <person name="Guiltinan M.J."/>
            <person name="Tyler B.M."/>
            <person name="Meinhardt L.W."/>
            <person name="Bailey B.A."/>
        </authorList>
    </citation>
    <scope>NUCLEOTIDE SEQUENCE [LARGE SCALE GENOMIC DNA]</scope>
    <source>
        <strain evidence="2">zdho120</strain>
    </source>
</reference>
<sequence length="157" mass="17435">MLTASRMFDLFGTAPGTSMSAVSFVLWLKELDCIKFVVTPVVRMAIFSMRLGSRGLTLIHFRESTDLDTLEDGSSNVNFASDFSPSAALPSASARCLSYEDILDAIHGFGTMGQEVWYDRIRKLTSRKIPHDIYDFTHQKSCDVAETPVRQPPFSSG</sequence>
<dbReference type="EMBL" id="NBNE01002931">
    <property type="protein sequence ID" value="OWZ09053.1"/>
    <property type="molecule type" value="Genomic_DNA"/>
</dbReference>
<dbReference type="AlphaFoldDB" id="A0A225VUF0"/>
<evidence type="ECO:0000313" key="1">
    <source>
        <dbReference type="EMBL" id="OWZ09053.1"/>
    </source>
</evidence>
<proteinExistence type="predicted"/>
<organism evidence="1 2">
    <name type="scientific">Phytophthora megakarya</name>
    <dbReference type="NCBI Taxonomy" id="4795"/>
    <lineage>
        <taxon>Eukaryota</taxon>
        <taxon>Sar</taxon>
        <taxon>Stramenopiles</taxon>
        <taxon>Oomycota</taxon>
        <taxon>Peronosporomycetes</taxon>
        <taxon>Peronosporales</taxon>
        <taxon>Peronosporaceae</taxon>
        <taxon>Phytophthora</taxon>
    </lineage>
</organism>
<accession>A0A225VUF0</accession>